<dbReference type="FunFam" id="3.40.225.10:FF:000011">
    <property type="entry name" value="Uncharacterized protein, isoform B"/>
    <property type="match status" value="1"/>
</dbReference>
<evidence type="ECO:0000256" key="1">
    <source>
        <dbReference type="ARBA" id="ARBA00006274"/>
    </source>
</evidence>
<evidence type="ECO:0000256" key="2">
    <source>
        <dbReference type="SAM" id="MobiDB-lite"/>
    </source>
</evidence>
<proteinExistence type="inferred from homology"/>
<accession>A0AAR5PLD6</accession>
<dbReference type="GO" id="GO:0005886">
    <property type="term" value="C:plasma membrane"/>
    <property type="evidence" value="ECO:0007669"/>
    <property type="project" value="UniProtKB-SubCell"/>
</dbReference>
<keyword evidence="5" id="KW-1185">Reference proteome</keyword>
<feature type="region of interest" description="Disordered" evidence="2">
    <location>
        <begin position="617"/>
        <end position="736"/>
    </location>
</feature>
<feature type="compositionally biased region" description="Basic residues" evidence="2">
    <location>
        <begin position="715"/>
        <end position="736"/>
    </location>
</feature>
<dbReference type="InterPro" id="IPR036409">
    <property type="entry name" value="Aldolase_II/adducin_N_sf"/>
</dbReference>
<dbReference type="Pfam" id="PF00596">
    <property type="entry name" value="Aldolase_II"/>
    <property type="match status" value="1"/>
</dbReference>
<dbReference type="InterPro" id="IPR051017">
    <property type="entry name" value="Aldolase-II_Adducin_sf"/>
</dbReference>
<sequence>MTDSSTADELPPQTNGIVDNGLLDDEERARMRPADIDADVREMERRKRVELIMNSKLFREELERIIETQLKDGSGTSGLLQQISDMVGVNKQAGNVFKSSSCVIPINDIRGIESMGYAKGEKILRCKLAAVFRLIDLYGWTQSPNTLITARLNQENEQFLVNPYGMLFHEMTASSLIKVDMQGAVLEQGTTNFSVNVTAFSLHAAVHAARPDLRCIIHVHTPSVVAASALKLGLIPLSQESVVIGEVSTYSYLGGLLDADEKDKLARNLGPINKVLLLSNQGALCCGETIEEAFFNARNIILASESQLKLLPLGVDNLNLLNDEARKKIYDAAHKAPESSPRPDQPSILEGKVERKWRVGGIEFEALMRMMDNAGFRTGYIYRHPLIKGEPPRPRNDVEVPPAVSSLGYLLEEEELYRQGLWKKLEGGRKGHDRSRWLNSPNVYQKVEILETGTPDPKKITKWVAEGSPSHSSTPVRMDDVLQFVPKGTNPKEFKQRQQQIKDYRRADKISAGPQSHILEGVTWEEARKMQDAAITQTGDHVVLMGAASKGIIQRGHQHNATVYKSPYAKNPFDCITDEELADYRKVVEKKAKGDYDTDYSESEGLSSAQINKRLDNLQLRSPTSVTSETEEESRDEPQILRIETSTAPKPSQPEVVLSDVEKSPVEQFPRAERVSVNSYKSENTVNGDQSDAHMSTLSQSSKEDRSISEGSPKKDKKKKKGLRTPSFLKKKKEKK</sequence>
<dbReference type="GO" id="GO:0005856">
    <property type="term" value="C:cytoskeleton"/>
    <property type="evidence" value="ECO:0007669"/>
    <property type="project" value="TreeGrafter"/>
</dbReference>
<feature type="compositionally biased region" description="Polar residues" evidence="2">
    <location>
        <begin position="676"/>
        <end position="701"/>
    </location>
</feature>
<dbReference type="Proteomes" id="UP000019118">
    <property type="component" value="Unassembled WGS sequence"/>
</dbReference>
<feature type="compositionally biased region" description="Basic and acidic residues" evidence="2">
    <location>
        <begin position="660"/>
        <end position="674"/>
    </location>
</feature>
<dbReference type="EnsemblMetazoa" id="XM_019906294.1">
    <property type="protein sequence ID" value="XP_019761853.1"/>
    <property type="gene ID" value="LOC109538868"/>
</dbReference>
<protein>
    <recommendedName>
        <fullName evidence="3">Class II aldolase/adducin N-terminal domain-containing protein</fullName>
    </recommendedName>
</protein>
<reference evidence="4" key="2">
    <citation type="submission" date="2024-08" db="UniProtKB">
        <authorList>
            <consortium name="EnsemblMetazoa"/>
        </authorList>
    </citation>
    <scope>IDENTIFICATION</scope>
</reference>
<comment type="similarity">
    <text evidence="1">Belongs to the aldolase class II family. Adducin subfamily.</text>
</comment>
<feature type="domain" description="Class II aldolase/adducin N-terminal" evidence="3">
    <location>
        <begin position="126"/>
        <end position="308"/>
    </location>
</feature>
<feature type="compositionally biased region" description="Polar residues" evidence="2">
    <location>
        <begin position="1"/>
        <end position="17"/>
    </location>
</feature>
<dbReference type="InterPro" id="IPR001303">
    <property type="entry name" value="Aldolase_II/adducin_N"/>
</dbReference>
<dbReference type="PANTHER" id="PTHR10672:SF3">
    <property type="entry name" value="PROTEIN HU-LI TAI SHAO"/>
    <property type="match status" value="1"/>
</dbReference>
<evidence type="ECO:0000313" key="5">
    <source>
        <dbReference type="Proteomes" id="UP000019118"/>
    </source>
</evidence>
<dbReference type="PANTHER" id="PTHR10672">
    <property type="entry name" value="ADDUCIN"/>
    <property type="match status" value="1"/>
</dbReference>
<dbReference type="SMART" id="SM01007">
    <property type="entry name" value="Aldolase_II"/>
    <property type="match status" value="1"/>
</dbReference>
<feature type="region of interest" description="Disordered" evidence="2">
    <location>
        <begin position="1"/>
        <end position="28"/>
    </location>
</feature>
<organism evidence="4 5">
    <name type="scientific">Dendroctonus ponderosae</name>
    <name type="common">Mountain pine beetle</name>
    <dbReference type="NCBI Taxonomy" id="77166"/>
    <lineage>
        <taxon>Eukaryota</taxon>
        <taxon>Metazoa</taxon>
        <taxon>Ecdysozoa</taxon>
        <taxon>Arthropoda</taxon>
        <taxon>Hexapoda</taxon>
        <taxon>Insecta</taxon>
        <taxon>Pterygota</taxon>
        <taxon>Neoptera</taxon>
        <taxon>Endopterygota</taxon>
        <taxon>Coleoptera</taxon>
        <taxon>Polyphaga</taxon>
        <taxon>Cucujiformia</taxon>
        <taxon>Curculionidae</taxon>
        <taxon>Scolytinae</taxon>
        <taxon>Dendroctonus</taxon>
    </lineage>
</organism>
<dbReference type="AlphaFoldDB" id="A0AAR5PLD6"/>
<reference evidence="5" key="1">
    <citation type="journal article" date="2013" name="Genome Biol.">
        <title>Draft genome of the mountain pine beetle, Dendroctonus ponderosae Hopkins, a major forest pest.</title>
        <authorList>
            <person name="Keeling C.I."/>
            <person name="Yuen M.M."/>
            <person name="Liao N.Y."/>
            <person name="Docking T.R."/>
            <person name="Chan S.K."/>
            <person name="Taylor G.A."/>
            <person name="Palmquist D.L."/>
            <person name="Jackman S.D."/>
            <person name="Nguyen A."/>
            <person name="Li M."/>
            <person name="Henderson H."/>
            <person name="Janes J.K."/>
            <person name="Zhao Y."/>
            <person name="Pandoh P."/>
            <person name="Moore R."/>
            <person name="Sperling F.A."/>
            <person name="Huber D.P."/>
            <person name="Birol I."/>
            <person name="Jones S.J."/>
            <person name="Bohlmann J."/>
        </authorList>
    </citation>
    <scope>NUCLEOTIDE SEQUENCE</scope>
</reference>
<dbReference type="GO" id="GO:0051015">
    <property type="term" value="F:actin filament binding"/>
    <property type="evidence" value="ECO:0007669"/>
    <property type="project" value="TreeGrafter"/>
</dbReference>
<dbReference type="Gene3D" id="3.40.225.10">
    <property type="entry name" value="Class II aldolase/adducin N-terminal domain"/>
    <property type="match status" value="1"/>
</dbReference>
<name>A0AAR5PLD6_DENPD</name>
<dbReference type="GO" id="GO:0014069">
    <property type="term" value="C:postsynaptic density"/>
    <property type="evidence" value="ECO:0007669"/>
    <property type="project" value="TreeGrafter"/>
</dbReference>
<dbReference type="SUPFAM" id="SSF53639">
    <property type="entry name" value="AraD/HMP-PK domain-like"/>
    <property type="match status" value="1"/>
</dbReference>
<evidence type="ECO:0000259" key="3">
    <source>
        <dbReference type="SMART" id="SM01007"/>
    </source>
</evidence>
<feature type="compositionally biased region" description="Basic and acidic residues" evidence="2">
    <location>
        <begin position="702"/>
        <end position="714"/>
    </location>
</feature>
<evidence type="ECO:0000313" key="4">
    <source>
        <dbReference type="EnsemblMetazoa" id="XP_019761853.1"/>
    </source>
</evidence>